<gene>
    <name evidence="12" type="primary">dnaN</name>
    <name evidence="12" type="ORF">GCM10010171_06950</name>
</gene>
<dbReference type="Proteomes" id="UP000660680">
    <property type="component" value="Unassembled WGS sequence"/>
</dbReference>
<evidence type="ECO:0000256" key="6">
    <source>
        <dbReference type="ARBA" id="ARBA00022705"/>
    </source>
</evidence>
<evidence type="ECO:0000256" key="3">
    <source>
        <dbReference type="ARBA" id="ARBA00022490"/>
    </source>
</evidence>
<keyword evidence="7" id="KW-0239">DNA-directed DNA polymerase</keyword>
<evidence type="ECO:0000256" key="7">
    <source>
        <dbReference type="ARBA" id="ARBA00022932"/>
    </source>
</evidence>
<evidence type="ECO:0000256" key="5">
    <source>
        <dbReference type="ARBA" id="ARBA00022695"/>
    </source>
</evidence>
<evidence type="ECO:0000313" key="13">
    <source>
        <dbReference type="Proteomes" id="UP000660680"/>
    </source>
</evidence>
<evidence type="ECO:0000256" key="8">
    <source>
        <dbReference type="ARBA" id="ARBA00023125"/>
    </source>
</evidence>
<comment type="subcellular location">
    <subcellularLocation>
        <location evidence="1">Cytoplasm</location>
    </subcellularLocation>
</comment>
<dbReference type="AlphaFoldDB" id="A0A918G469"/>
<keyword evidence="6" id="KW-0235">DNA replication</keyword>
<dbReference type="PANTHER" id="PTHR30478:SF0">
    <property type="entry name" value="BETA SLIDING CLAMP"/>
    <property type="match status" value="1"/>
</dbReference>
<dbReference type="InterPro" id="IPR022634">
    <property type="entry name" value="DNA_polIII_beta_N"/>
</dbReference>
<dbReference type="GO" id="GO:0003887">
    <property type="term" value="F:DNA-directed DNA polymerase activity"/>
    <property type="evidence" value="ECO:0007669"/>
    <property type="project" value="UniProtKB-KW"/>
</dbReference>
<dbReference type="InterPro" id="IPR022637">
    <property type="entry name" value="DNA_polIII_beta_cen"/>
</dbReference>
<dbReference type="InterPro" id="IPR046938">
    <property type="entry name" value="DNA_clamp_sf"/>
</dbReference>
<dbReference type="GO" id="GO:0006271">
    <property type="term" value="P:DNA strand elongation involved in DNA replication"/>
    <property type="evidence" value="ECO:0007669"/>
    <property type="project" value="TreeGrafter"/>
</dbReference>
<dbReference type="Pfam" id="PF00712">
    <property type="entry name" value="DNA_pol3_beta"/>
    <property type="match status" value="1"/>
</dbReference>
<dbReference type="Pfam" id="PF02767">
    <property type="entry name" value="DNA_pol3_beta_2"/>
    <property type="match status" value="1"/>
</dbReference>
<evidence type="ECO:0000256" key="2">
    <source>
        <dbReference type="ARBA" id="ARBA00010752"/>
    </source>
</evidence>
<reference evidence="12" key="2">
    <citation type="submission" date="2020-09" db="EMBL/GenBank/DDBJ databases">
        <authorList>
            <person name="Sun Q."/>
            <person name="Ohkuma M."/>
        </authorList>
    </citation>
    <scope>NUCLEOTIDE SEQUENCE</scope>
    <source>
        <strain evidence="12">JCM 3276</strain>
    </source>
</reference>
<reference evidence="12" key="1">
    <citation type="journal article" date="2014" name="Int. J. Syst. Evol. Microbiol.">
        <title>Complete genome sequence of Corynebacterium casei LMG S-19264T (=DSM 44701T), isolated from a smear-ripened cheese.</title>
        <authorList>
            <consortium name="US DOE Joint Genome Institute (JGI-PGF)"/>
            <person name="Walter F."/>
            <person name="Albersmeier A."/>
            <person name="Kalinowski J."/>
            <person name="Ruckert C."/>
        </authorList>
    </citation>
    <scope>NUCLEOTIDE SEQUENCE</scope>
    <source>
        <strain evidence="12">JCM 3276</strain>
    </source>
</reference>
<feature type="domain" description="DNA polymerase III beta sliding clamp central" evidence="10">
    <location>
        <begin position="127"/>
        <end position="235"/>
    </location>
</feature>
<comment type="similarity">
    <text evidence="2">Belongs to the beta sliding clamp family.</text>
</comment>
<dbReference type="GO" id="GO:0009360">
    <property type="term" value="C:DNA polymerase III complex"/>
    <property type="evidence" value="ECO:0007669"/>
    <property type="project" value="InterPro"/>
</dbReference>
<dbReference type="Gene3D" id="3.10.150.10">
    <property type="entry name" value="DNA Polymerase III, subunit A, domain 2"/>
    <property type="match status" value="3"/>
</dbReference>
<evidence type="ECO:0000259" key="10">
    <source>
        <dbReference type="Pfam" id="PF02767"/>
    </source>
</evidence>
<dbReference type="InterPro" id="IPR022635">
    <property type="entry name" value="DNA_polIII_beta_C"/>
</dbReference>
<evidence type="ECO:0000256" key="4">
    <source>
        <dbReference type="ARBA" id="ARBA00022679"/>
    </source>
</evidence>
<accession>A0A918G469</accession>
<feature type="domain" description="DNA polymerase III beta sliding clamp C-terminal" evidence="11">
    <location>
        <begin position="248"/>
        <end position="358"/>
    </location>
</feature>
<dbReference type="NCBIfam" id="TIGR00663">
    <property type="entry name" value="dnan"/>
    <property type="match status" value="1"/>
</dbReference>
<sequence length="364" mass="38352">MDLSASTATLAAAAADIVRLVPARYTDPLLSGLLLTAGRDGVVLAASDRERTARVSCDALVHTDGTVLVPAKPLAETLRALDVDRVRLVVEGSRLAIRADGARFALPLLDAALHPGVPTPPPPGGTVSGAKLSTALSTVSATASRDDTLPVFAGVRLRAEDGALVLRATDRYRMAIATVPATDLSPDIDVLVPAGLLSEVAKQASGEVSLATDPNRFTLSWGNTTVTTAVLDGVFLSESSLVLNTVDTWVETDADTLLAAARRVALYTDARGVLQIEVGDHELRLRGTDPQAGEAEESVKATVEGGRTSPAVQSRYLIDALRPYTGTRIRLSIQPGMRATVITSVDEQEVPIKYLMMPLLPPRQ</sequence>
<feature type="domain" description="DNA polymerase III beta sliding clamp N-terminal" evidence="9">
    <location>
        <begin position="1"/>
        <end position="115"/>
    </location>
</feature>
<dbReference type="SUPFAM" id="SSF55979">
    <property type="entry name" value="DNA clamp"/>
    <property type="match status" value="3"/>
</dbReference>
<name>A0A918G469_9PSEU</name>
<dbReference type="EMBL" id="BMRB01000001">
    <property type="protein sequence ID" value="GGS17246.1"/>
    <property type="molecule type" value="Genomic_DNA"/>
</dbReference>
<proteinExistence type="inferred from homology"/>
<dbReference type="GO" id="GO:0008408">
    <property type="term" value="F:3'-5' exonuclease activity"/>
    <property type="evidence" value="ECO:0007669"/>
    <property type="project" value="InterPro"/>
</dbReference>
<dbReference type="InterPro" id="IPR001001">
    <property type="entry name" value="DNA_polIII_beta"/>
</dbReference>
<dbReference type="PANTHER" id="PTHR30478">
    <property type="entry name" value="DNA POLYMERASE III SUBUNIT BETA"/>
    <property type="match status" value="1"/>
</dbReference>
<evidence type="ECO:0000259" key="9">
    <source>
        <dbReference type="Pfam" id="PF00712"/>
    </source>
</evidence>
<dbReference type="CDD" id="cd00140">
    <property type="entry name" value="beta_clamp"/>
    <property type="match status" value="1"/>
</dbReference>
<comment type="caution">
    <text evidence="12">The sequence shown here is derived from an EMBL/GenBank/DDBJ whole genome shotgun (WGS) entry which is preliminary data.</text>
</comment>
<evidence type="ECO:0000313" key="12">
    <source>
        <dbReference type="EMBL" id="GGS17246.1"/>
    </source>
</evidence>
<protein>
    <submittedName>
        <fullName evidence="12">DNA polymerase III subunit beta</fullName>
    </submittedName>
</protein>
<keyword evidence="8" id="KW-0238">DNA-binding</keyword>
<keyword evidence="13" id="KW-1185">Reference proteome</keyword>
<keyword evidence="5" id="KW-0548">Nucleotidyltransferase</keyword>
<dbReference type="GO" id="GO:0003677">
    <property type="term" value="F:DNA binding"/>
    <property type="evidence" value="ECO:0007669"/>
    <property type="project" value="UniProtKB-KW"/>
</dbReference>
<keyword evidence="4" id="KW-0808">Transferase</keyword>
<dbReference type="Pfam" id="PF02768">
    <property type="entry name" value="DNA_pol3_beta_3"/>
    <property type="match status" value="1"/>
</dbReference>
<organism evidence="12 13">
    <name type="scientific">Actinokineospora fastidiosa</name>
    <dbReference type="NCBI Taxonomy" id="1816"/>
    <lineage>
        <taxon>Bacteria</taxon>
        <taxon>Bacillati</taxon>
        <taxon>Actinomycetota</taxon>
        <taxon>Actinomycetes</taxon>
        <taxon>Pseudonocardiales</taxon>
        <taxon>Pseudonocardiaceae</taxon>
        <taxon>Actinokineospora</taxon>
    </lineage>
</organism>
<dbReference type="RefSeq" id="WP_189208799.1">
    <property type="nucleotide sequence ID" value="NZ_BMRB01000001.1"/>
</dbReference>
<dbReference type="GO" id="GO:0005737">
    <property type="term" value="C:cytoplasm"/>
    <property type="evidence" value="ECO:0007669"/>
    <property type="project" value="UniProtKB-SubCell"/>
</dbReference>
<evidence type="ECO:0000256" key="1">
    <source>
        <dbReference type="ARBA" id="ARBA00004496"/>
    </source>
</evidence>
<dbReference type="SMART" id="SM00480">
    <property type="entry name" value="POL3Bc"/>
    <property type="match status" value="1"/>
</dbReference>
<keyword evidence="3" id="KW-0963">Cytoplasm</keyword>
<evidence type="ECO:0000259" key="11">
    <source>
        <dbReference type="Pfam" id="PF02768"/>
    </source>
</evidence>